<evidence type="ECO:0000313" key="3">
    <source>
        <dbReference type="Proteomes" id="UP000569914"/>
    </source>
</evidence>
<protein>
    <recommendedName>
        <fullName evidence="4">DUF222 domain-containing protein</fullName>
    </recommendedName>
</protein>
<dbReference type="RefSeq" id="WP_179755202.1">
    <property type="nucleotide sequence ID" value="NZ_JACCBU010000001.1"/>
</dbReference>
<dbReference type="Proteomes" id="UP000569914">
    <property type="component" value="Unassembled WGS sequence"/>
</dbReference>
<sequence>MSDVDPALARAVGYALTGGDPAPTGPAIRPEDLIGQLGGTERVRAHAAAVRAAGEPWPHPVPPELRSGLGAAQLHAAIERARQQIDPPPSRPVRRAAAPDADDLRLLREVPPHHGD</sequence>
<gene>
    <name evidence="2" type="ORF">BKA15_004923</name>
</gene>
<organism evidence="2 3">
    <name type="scientific">Microlunatus parietis</name>
    <dbReference type="NCBI Taxonomy" id="682979"/>
    <lineage>
        <taxon>Bacteria</taxon>
        <taxon>Bacillati</taxon>
        <taxon>Actinomycetota</taxon>
        <taxon>Actinomycetes</taxon>
        <taxon>Propionibacteriales</taxon>
        <taxon>Propionibacteriaceae</taxon>
        <taxon>Microlunatus</taxon>
    </lineage>
</organism>
<dbReference type="EMBL" id="JACCBU010000001">
    <property type="protein sequence ID" value="NYE73594.1"/>
    <property type="molecule type" value="Genomic_DNA"/>
</dbReference>
<evidence type="ECO:0008006" key="4">
    <source>
        <dbReference type="Google" id="ProtNLM"/>
    </source>
</evidence>
<keyword evidence="3" id="KW-1185">Reference proteome</keyword>
<feature type="region of interest" description="Disordered" evidence="1">
    <location>
        <begin position="80"/>
        <end position="116"/>
    </location>
</feature>
<evidence type="ECO:0000256" key="1">
    <source>
        <dbReference type="SAM" id="MobiDB-lite"/>
    </source>
</evidence>
<reference evidence="2 3" key="1">
    <citation type="submission" date="2020-07" db="EMBL/GenBank/DDBJ databases">
        <title>Sequencing the genomes of 1000 actinobacteria strains.</title>
        <authorList>
            <person name="Klenk H.-P."/>
        </authorList>
    </citation>
    <scope>NUCLEOTIDE SEQUENCE [LARGE SCALE GENOMIC DNA]</scope>
    <source>
        <strain evidence="2 3">DSM 22083</strain>
    </source>
</reference>
<evidence type="ECO:0000313" key="2">
    <source>
        <dbReference type="EMBL" id="NYE73594.1"/>
    </source>
</evidence>
<proteinExistence type="predicted"/>
<name>A0A7Y9IC63_9ACTN</name>
<comment type="caution">
    <text evidence="2">The sequence shown here is derived from an EMBL/GenBank/DDBJ whole genome shotgun (WGS) entry which is preliminary data.</text>
</comment>
<accession>A0A7Y9IC63</accession>
<dbReference type="AlphaFoldDB" id="A0A7Y9IC63"/>
<feature type="compositionally biased region" description="Basic and acidic residues" evidence="1">
    <location>
        <begin position="102"/>
        <end position="116"/>
    </location>
</feature>